<dbReference type="Proteomes" id="UP000054053">
    <property type="component" value="Unassembled WGS sequence"/>
</dbReference>
<dbReference type="EMBL" id="BBTG02000005">
    <property type="protein sequence ID" value="GAO18546.1"/>
    <property type="molecule type" value="Genomic_DNA"/>
</dbReference>
<protein>
    <submittedName>
        <fullName evidence="2">Uncharacterized protein</fullName>
    </submittedName>
</protein>
<name>A0A1B5L4W6_USTVR</name>
<organism evidence="2 3">
    <name type="scientific">Ustilaginoidea virens</name>
    <name type="common">Rice false smut fungus</name>
    <name type="synonym">Villosiclava virens</name>
    <dbReference type="NCBI Taxonomy" id="1159556"/>
    <lineage>
        <taxon>Eukaryota</taxon>
        <taxon>Fungi</taxon>
        <taxon>Dikarya</taxon>
        <taxon>Ascomycota</taxon>
        <taxon>Pezizomycotina</taxon>
        <taxon>Sordariomycetes</taxon>
        <taxon>Hypocreomycetidae</taxon>
        <taxon>Hypocreales</taxon>
        <taxon>Clavicipitaceae</taxon>
        <taxon>Ustilaginoidea</taxon>
    </lineage>
</organism>
<feature type="chain" id="PRO_5008577690" evidence="1">
    <location>
        <begin position="21"/>
        <end position="64"/>
    </location>
</feature>
<keyword evidence="1" id="KW-0732">Signal</keyword>
<gene>
    <name evidence="2" type="ORF">UVI_02012220</name>
</gene>
<accession>A0A1B5L4W6</accession>
<evidence type="ECO:0000313" key="3">
    <source>
        <dbReference type="Proteomes" id="UP000054053"/>
    </source>
</evidence>
<proteinExistence type="predicted"/>
<sequence>MLLNTVIACAMVGMAGSVAATAIDVGAESIVCGGFVGIPCPKGFKCILPDHCADCEGYCRKEKA</sequence>
<evidence type="ECO:0000256" key="1">
    <source>
        <dbReference type="SAM" id="SignalP"/>
    </source>
</evidence>
<dbReference type="AlphaFoldDB" id="A0A1B5L4W6"/>
<evidence type="ECO:0000313" key="2">
    <source>
        <dbReference type="EMBL" id="GAO18546.1"/>
    </source>
</evidence>
<feature type="signal peptide" evidence="1">
    <location>
        <begin position="1"/>
        <end position="20"/>
    </location>
</feature>
<reference evidence="3" key="1">
    <citation type="journal article" date="2016" name="Genome Announc.">
        <title>Genome sequence of Ustilaginoidea virens IPU010, a rice pathogenic fungus causing false smut.</title>
        <authorList>
            <person name="Kumagai T."/>
            <person name="Ishii T."/>
            <person name="Terai G."/>
            <person name="Umemura M."/>
            <person name="Machida M."/>
            <person name="Asai K."/>
        </authorList>
    </citation>
    <scope>NUCLEOTIDE SEQUENCE [LARGE SCALE GENOMIC DNA]</scope>
    <source>
        <strain evidence="3">IPU010</strain>
    </source>
</reference>
<comment type="caution">
    <text evidence="2">The sequence shown here is derived from an EMBL/GenBank/DDBJ whole genome shotgun (WGS) entry which is preliminary data.</text>
</comment>